<comment type="caution">
    <text evidence="4">The sequence shown here is derived from an EMBL/GenBank/DDBJ whole genome shotgun (WGS) entry which is preliminary data.</text>
</comment>
<keyword evidence="5" id="KW-1185">Reference proteome</keyword>
<dbReference type="PANTHER" id="PTHR43115">
    <property type="entry name" value="DEHYDROGENASE/REDUCTASE SDR FAMILY MEMBER 11"/>
    <property type="match status" value="1"/>
</dbReference>
<dbReference type="FunFam" id="3.40.50.720:FF:000047">
    <property type="entry name" value="NADP-dependent L-serine/L-allo-threonine dehydrogenase"/>
    <property type="match status" value="1"/>
</dbReference>
<dbReference type="InterPro" id="IPR002347">
    <property type="entry name" value="SDR_fam"/>
</dbReference>
<organism evidence="4 5">
    <name type="scientific">Solirubrobacter phytolaccae</name>
    <dbReference type="NCBI Taxonomy" id="1404360"/>
    <lineage>
        <taxon>Bacteria</taxon>
        <taxon>Bacillati</taxon>
        <taxon>Actinomycetota</taxon>
        <taxon>Thermoleophilia</taxon>
        <taxon>Solirubrobacterales</taxon>
        <taxon>Solirubrobacteraceae</taxon>
        <taxon>Solirubrobacter</taxon>
    </lineage>
</organism>
<dbReference type="InterPro" id="IPR036291">
    <property type="entry name" value="NAD(P)-bd_dom_sf"/>
</dbReference>
<evidence type="ECO:0000313" key="5">
    <source>
        <dbReference type="Proteomes" id="UP001147653"/>
    </source>
</evidence>
<comment type="similarity">
    <text evidence="1 3">Belongs to the short-chain dehydrogenases/reductases (SDR) family.</text>
</comment>
<dbReference type="GO" id="GO:0016616">
    <property type="term" value="F:oxidoreductase activity, acting on the CH-OH group of donors, NAD or NADP as acceptor"/>
    <property type="evidence" value="ECO:0007669"/>
    <property type="project" value="UniProtKB-ARBA"/>
</dbReference>
<reference evidence="4" key="1">
    <citation type="submission" date="2022-10" db="EMBL/GenBank/DDBJ databases">
        <title>The WGS of Solirubrobacter phytolaccae KCTC 29190.</title>
        <authorList>
            <person name="Jiang Z."/>
        </authorList>
    </citation>
    <scope>NUCLEOTIDE SEQUENCE</scope>
    <source>
        <strain evidence="4">KCTC 29190</strain>
    </source>
</reference>
<evidence type="ECO:0000313" key="4">
    <source>
        <dbReference type="EMBL" id="MDA0183690.1"/>
    </source>
</evidence>
<keyword evidence="2" id="KW-0560">Oxidoreductase</keyword>
<dbReference type="PRINTS" id="PR00081">
    <property type="entry name" value="GDHRDH"/>
</dbReference>
<gene>
    <name evidence="4" type="ORF">OJ997_25500</name>
</gene>
<sequence length="229" mass="24037">MSDSRVFVITGASSGIGAATAHRAVEAGYRVVLGARSKDKLDALVEALGGASHALAVTTDVTKWEDNEALIAAAQDTFGSVDVVFANAGFGAARGWLNETPEHWHDMVLTNVLGAAYTVRAAIPALKATKGHVLLTGSVAGRKALPGSLYSSTKWAVTGMSESIRQDLNGTGVRTTLISPGGVETPFFDNPSQDRLEPDDIARAVLYAVSQPPHVDINEIFVRPIAQEG</sequence>
<dbReference type="Gene3D" id="3.40.50.720">
    <property type="entry name" value="NAD(P)-binding Rossmann-like Domain"/>
    <property type="match status" value="1"/>
</dbReference>
<dbReference type="AlphaFoldDB" id="A0A9X3NEW9"/>
<dbReference type="EMBL" id="JAPDDP010000058">
    <property type="protein sequence ID" value="MDA0183690.1"/>
    <property type="molecule type" value="Genomic_DNA"/>
</dbReference>
<proteinExistence type="inferred from homology"/>
<evidence type="ECO:0000256" key="1">
    <source>
        <dbReference type="ARBA" id="ARBA00006484"/>
    </source>
</evidence>
<accession>A0A9X3NEW9</accession>
<dbReference type="Pfam" id="PF00106">
    <property type="entry name" value="adh_short"/>
    <property type="match status" value="1"/>
</dbReference>
<dbReference type="PRINTS" id="PR00080">
    <property type="entry name" value="SDRFAMILY"/>
</dbReference>
<dbReference type="SUPFAM" id="SSF51735">
    <property type="entry name" value="NAD(P)-binding Rossmann-fold domains"/>
    <property type="match status" value="1"/>
</dbReference>
<protein>
    <submittedName>
        <fullName evidence="4">SDR family oxidoreductase</fullName>
    </submittedName>
</protein>
<dbReference type="PANTHER" id="PTHR43115:SF4">
    <property type="entry name" value="DEHYDROGENASE_REDUCTASE SDR FAMILY MEMBER 11"/>
    <property type="match status" value="1"/>
</dbReference>
<dbReference type="RefSeq" id="WP_270028104.1">
    <property type="nucleotide sequence ID" value="NZ_JAPDDP010000058.1"/>
</dbReference>
<evidence type="ECO:0000256" key="2">
    <source>
        <dbReference type="ARBA" id="ARBA00023002"/>
    </source>
</evidence>
<name>A0A9X3NEW9_9ACTN</name>
<dbReference type="Proteomes" id="UP001147653">
    <property type="component" value="Unassembled WGS sequence"/>
</dbReference>
<evidence type="ECO:0000256" key="3">
    <source>
        <dbReference type="RuleBase" id="RU000363"/>
    </source>
</evidence>